<dbReference type="EMBL" id="DF973231">
    <property type="protein sequence ID" value="GAU21488.1"/>
    <property type="molecule type" value="Genomic_DNA"/>
</dbReference>
<keyword evidence="7" id="KW-0418">Kinase</keyword>
<keyword evidence="10" id="KW-0793">Thylakoid</keyword>
<keyword evidence="3" id="KW-0150">Chloroplast</keyword>
<dbReference type="GO" id="GO:0042548">
    <property type="term" value="P:regulation of photosynthesis, light reaction"/>
    <property type="evidence" value="ECO:0007669"/>
    <property type="project" value="UniProtKB-ARBA"/>
</dbReference>
<dbReference type="CDD" id="cd14013">
    <property type="entry name" value="STKc_SNT7_plant"/>
    <property type="match status" value="1"/>
</dbReference>
<feature type="transmembrane region" description="Helical" evidence="15">
    <location>
        <begin position="97"/>
        <end position="118"/>
    </location>
</feature>
<keyword evidence="8 14" id="KW-0067">ATP-binding</keyword>
<evidence type="ECO:0000256" key="13">
    <source>
        <dbReference type="ARBA" id="ARBA00048679"/>
    </source>
</evidence>
<keyword evidence="5" id="KW-0808">Transferase</keyword>
<dbReference type="Pfam" id="PF00069">
    <property type="entry name" value="Pkinase"/>
    <property type="match status" value="1"/>
</dbReference>
<dbReference type="Gene3D" id="3.30.200.20">
    <property type="entry name" value="Phosphorylase Kinase, domain 1"/>
    <property type="match status" value="1"/>
</dbReference>
<feature type="domain" description="Protein kinase" evidence="16">
    <location>
        <begin position="122"/>
        <end position="440"/>
    </location>
</feature>
<sequence length="545" mass="61515">MATVATRGIGVTNLHHPHNQKSLFLGQRLRFKSSNNESSSPSYTTRFTTTFSTPKAFHGGEWLHSVHNLFVGVGVGLPCTVMECGDMIYRSTLPRPSGLTVTIPGVVLAFGALSYLWATPGVAPGKKLGEGSFGVVYRVTLANKPSSKEGDLVLKKATEYGAVEIWMNERVRRACANSCADFVYGFLERSTKKTPEYWLIWRFEGDATLADLLQSREFPYNVETLLLGEVQDLPKGLERENRIIQTIIRQLLFALDGLHSTGIVHRDIKPQNIIFSEGSRTFKIIDLGAATDLRVGINYIPKEFLLDPRYAAPEQYIMSTQTPSAPSAPVATALSPVLWQLNLPDRFDIYSTGLIFLQMAFPNLRTDNSLIQFNRQLKRCDYDLVAWRKTVEPRSSAELRRGFELLDLDGGIGWELLTSMVRYKARQRLSAKAALAHPYFDKEGLLALSIMQNLRLKFFRATQQDYSEAAKWIIQLMAKSGTEKDGGFTEAQLQELRKKAGAQRNAIASALKVQRKIIKTLNESMDELSRNRKSIWWRRWIPREE</sequence>
<protein>
    <recommendedName>
        <fullName evidence="1">non-specific serine/threonine protein kinase</fullName>
        <ecNumber evidence="1">2.7.11.1</ecNumber>
    </recommendedName>
</protein>
<name>A0A2Z6LUF8_TRISU</name>
<dbReference type="SMART" id="SM00220">
    <property type="entry name" value="S_TKc"/>
    <property type="match status" value="1"/>
</dbReference>
<comment type="catalytic activity">
    <reaction evidence="13">
        <text>L-seryl-[protein] + ATP = O-phospho-L-seryl-[protein] + ADP + H(+)</text>
        <dbReference type="Rhea" id="RHEA:17989"/>
        <dbReference type="Rhea" id="RHEA-COMP:9863"/>
        <dbReference type="Rhea" id="RHEA-COMP:11604"/>
        <dbReference type="ChEBI" id="CHEBI:15378"/>
        <dbReference type="ChEBI" id="CHEBI:29999"/>
        <dbReference type="ChEBI" id="CHEBI:30616"/>
        <dbReference type="ChEBI" id="CHEBI:83421"/>
        <dbReference type="ChEBI" id="CHEBI:456216"/>
        <dbReference type="EC" id="2.7.11.1"/>
    </reaction>
</comment>
<dbReference type="PANTHER" id="PTHR46699">
    <property type="entry name" value="SERINE/THREONINE-PROTEIN KINASE STN8, CHLOROPLASTIC-RELATED"/>
    <property type="match status" value="1"/>
</dbReference>
<dbReference type="Gene3D" id="1.10.510.10">
    <property type="entry name" value="Transferase(Phosphotransferase) domain 1"/>
    <property type="match status" value="1"/>
</dbReference>
<reference evidence="18" key="1">
    <citation type="journal article" date="2017" name="Front. Plant Sci.">
        <title>Climate Clever Clovers: New Paradigm to Reduce the Environmental Footprint of Ruminants by Breeding Low Methanogenic Forages Utilizing Haplotype Variation.</title>
        <authorList>
            <person name="Kaur P."/>
            <person name="Appels R."/>
            <person name="Bayer P.E."/>
            <person name="Keeble-Gagnere G."/>
            <person name="Wang J."/>
            <person name="Hirakawa H."/>
            <person name="Shirasawa K."/>
            <person name="Vercoe P."/>
            <person name="Stefanova K."/>
            <person name="Durmic Z."/>
            <person name="Nichols P."/>
            <person name="Revell C."/>
            <person name="Isobe S.N."/>
            <person name="Edwards D."/>
            <person name="Erskine W."/>
        </authorList>
    </citation>
    <scope>NUCLEOTIDE SEQUENCE [LARGE SCALE GENOMIC DNA]</scope>
    <source>
        <strain evidence="18">cv. Daliak</strain>
    </source>
</reference>
<keyword evidence="6 14" id="KW-0547">Nucleotide-binding</keyword>
<evidence type="ECO:0000256" key="7">
    <source>
        <dbReference type="ARBA" id="ARBA00022777"/>
    </source>
</evidence>
<keyword evidence="15" id="KW-1133">Transmembrane helix</keyword>
<proteinExistence type="predicted"/>
<keyword evidence="9" id="KW-0809">Transit peptide</keyword>
<evidence type="ECO:0000256" key="3">
    <source>
        <dbReference type="ARBA" id="ARBA00022528"/>
    </source>
</evidence>
<dbReference type="AlphaFoldDB" id="A0A2Z6LUF8"/>
<evidence type="ECO:0000256" key="11">
    <source>
        <dbReference type="ARBA" id="ARBA00046272"/>
    </source>
</evidence>
<keyword evidence="18" id="KW-1185">Reference proteome</keyword>
<evidence type="ECO:0000256" key="2">
    <source>
        <dbReference type="ARBA" id="ARBA00022527"/>
    </source>
</evidence>
<organism evidence="17 18">
    <name type="scientific">Trifolium subterraneum</name>
    <name type="common">Subterranean clover</name>
    <dbReference type="NCBI Taxonomy" id="3900"/>
    <lineage>
        <taxon>Eukaryota</taxon>
        <taxon>Viridiplantae</taxon>
        <taxon>Streptophyta</taxon>
        <taxon>Embryophyta</taxon>
        <taxon>Tracheophyta</taxon>
        <taxon>Spermatophyta</taxon>
        <taxon>Magnoliopsida</taxon>
        <taxon>eudicotyledons</taxon>
        <taxon>Gunneridae</taxon>
        <taxon>Pentapetalae</taxon>
        <taxon>rosids</taxon>
        <taxon>fabids</taxon>
        <taxon>Fabales</taxon>
        <taxon>Fabaceae</taxon>
        <taxon>Papilionoideae</taxon>
        <taxon>50 kb inversion clade</taxon>
        <taxon>NPAAA clade</taxon>
        <taxon>Hologalegina</taxon>
        <taxon>IRL clade</taxon>
        <taxon>Trifolieae</taxon>
        <taxon>Trifolium</taxon>
    </lineage>
</organism>
<dbReference type="InterPro" id="IPR000719">
    <property type="entry name" value="Prot_kinase_dom"/>
</dbReference>
<dbReference type="InterPro" id="IPR008271">
    <property type="entry name" value="Ser/Thr_kinase_AS"/>
</dbReference>
<evidence type="ECO:0000256" key="15">
    <source>
        <dbReference type="SAM" id="Phobius"/>
    </source>
</evidence>
<accession>A0A2Z6LUF8</accession>
<dbReference type="InterPro" id="IPR011009">
    <property type="entry name" value="Kinase-like_dom_sf"/>
</dbReference>
<dbReference type="SUPFAM" id="SSF56112">
    <property type="entry name" value="Protein kinase-like (PK-like)"/>
    <property type="match status" value="1"/>
</dbReference>
<evidence type="ECO:0000256" key="4">
    <source>
        <dbReference type="ARBA" id="ARBA00022640"/>
    </source>
</evidence>
<evidence type="ECO:0000256" key="14">
    <source>
        <dbReference type="PROSITE-ProRule" id="PRU10141"/>
    </source>
</evidence>
<comment type="catalytic activity">
    <reaction evidence="12">
        <text>L-threonyl-[protein] + ATP = O-phospho-L-threonyl-[protein] + ADP + H(+)</text>
        <dbReference type="Rhea" id="RHEA:46608"/>
        <dbReference type="Rhea" id="RHEA-COMP:11060"/>
        <dbReference type="Rhea" id="RHEA-COMP:11605"/>
        <dbReference type="ChEBI" id="CHEBI:15378"/>
        <dbReference type="ChEBI" id="CHEBI:30013"/>
        <dbReference type="ChEBI" id="CHEBI:30616"/>
        <dbReference type="ChEBI" id="CHEBI:61977"/>
        <dbReference type="ChEBI" id="CHEBI:456216"/>
        <dbReference type="EC" id="2.7.11.1"/>
    </reaction>
</comment>
<evidence type="ECO:0000256" key="8">
    <source>
        <dbReference type="ARBA" id="ARBA00022840"/>
    </source>
</evidence>
<dbReference type="PANTHER" id="PTHR46699:SF4">
    <property type="entry name" value="SERINE_THREONINE-PROTEIN KINASE STN7, CHLOROPLASTIC"/>
    <property type="match status" value="1"/>
</dbReference>
<dbReference type="PROSITE" id="PS50011">
    <property type="entry name" value="PROTEIN_KINASE_DOM"/>
    <property type="match status" value="1"/>
</dbReference>
<dbReference type="EC" id="2.7.11.1" evidence="1"/>
<dbReference type="GO" id="GO:0004674">
    <property type="term" value="F:protein serine/threonine kinase activity"/>
    <property type="evidence" value="ECO:0007669"/>
    <property type="project" value="UniProtKB-KW"/>
</dbReference>
<evidence type="ECO:0000256" key="6">
    <source>
        <dbReference type="ARBA" id="ARBA00022741"/>
    </source>
</evidence>
<evidence type="ECO:0000313" key="17">
    <source>
        <dbReference type="EMBL" id="GAU21488.1"/>
    </source>
</evidence>
<evidence type="ECO:0000256" key="1">
    <source>
        <dbReference type="ARBA" id="ARBA00012513"/>
    </source>
</evidence>
<dbReference type="OrthoDB" id="10252171at2759"/>
<keyword evidence="15" id="KW-0472">Membrane</keyword>
<keyword evidence="4" id="KW-0934">Plastid</keyword>
<dbReference type="PROSITE" id="PS00107">
    <property type="entry name" value="PROTEIN_KINASE_ATP"/>
    <property type="match status" value="1"/>
</dbReference>
<evidence type="ECO:0000256" key="9">
    <source>
        <dbReference type="ARBA" id="ARBA00022946"/>
    </source>
</evidence>
<evidence type="ECO:0000256" key="5">
    <source>
        <dbReference type="ARBA" id="ARBA00022679"/>
    </source>
</evidence>
<dbReference type="Proteomes" id="UP000242715">
    <property type="component" value="Unassembled WGS sequence"/>
</dbReference>
<dbReference type="PROSITE" id="PS00108">
    <property type="entry name" value="PROTEIN_KINASE_ST"/>
    <property type="match status" value="1"/>
</dbReference>
<feature type="binding site" evidence="14">
    <location>
        <position position="155"/>
    </location>
    <ligand>
        <name>ATP</name>
        <dbReference type="ChEBI" id="CHEBI:30616"/>
    </ligand>
</feature>
<comment type="subcellular location">
    <subcellularLocation>
        <location evidence="11">Plastid</location>
        <location evidence="11">Chloroplast thylakoid</location>
    </subcellularLocation>
</comment>
<keyword evidence="2" id="KW-0723">Serine/threonine-protein kinase</keyword>
<gene>
    <name evidence="17" type="ORF">TSUD_242110</name>
</gene>
<evidence type="ECO:0000313" key="18">
    <source>
        <dbReference type="Proteomes" id="UP000242715"/>
    </source>
</evidence>
<evidence type="ECO:0000256" key="12">
    <source>
        <dbReference type="ARBA" id="ARBA00047899"/>
    </source>
</evidence>
<dbReference type="FunFam" id="1.10.510.10:FF:000678">
    <property type="entry name" value="Serine/threonine-protein kinase STN7, chloroplastic"/>
    <property type="match status" value="1"/>
</dbReference>
<evidence type="ECO:0000256" key="10">
    <source>
        <dbReference type="ARBA" id="ARBA00023078"/>
    </source>
</evidence>
<dbReference type="GO" id="GO:0005524">
    <property type="term" value="F:ATP binding"/>
    <property type="evidence" value="ECO:0007669"/>
    <property type="project" value="UniProtKB-UniRule"/>
</dbReference>
<keyword evidence="15" id="KW-0812">Transmembrane</keyword>
<dbReference type="GO" id="GO:0009534">
    <property type="term" value="C:chloroplast thylakoid"/>
    <property type="evidence" value="ECO:0007669"/>
    <property type="project" value="UniProtKB-SubCell"/>
</dbReference>
<evidence type="ECO:0000259" key="16">
    <source>
        <dbReference type="PROSITE" id="PS50011"/>
    </source>
</evidence>
<dbReference type="InterPro" id="IPR017441">
    <property type="entry name" value="Protein_kinase_ATP_BS"/>
</dbReference>